<evidence type="ECO:0000256" key="2">
    <source>
        <dbReference type="ARBA" id="ARBA00022729"/>
    </source>
</evidence>
<dbReference type="SUPFAM" id="SSF53822">
    <property type="entry name" value="Periplasmic binding protein-like I"/>
    <property type="match status" value="1"/>
</dbReference>
<dbReference type="Proteomes" id="UP000509371">
    <property type="component" value="Chromosome"/>
</dbReference>
<dbReference type="InterPro" id="IPR028081">
    <property type="entry name" value="Leu-bd"/>
</dbReference>
<dbReference type="PROSITE" id="PS51257">
    <property type="entry name" value="PROKAR_LIPOPROTEIN"/>
    <property type="match status" value="1"/>
</dbReference>
<feature type="domain" description="Leucine-binding protein" evidence="3">
    <location>
        <begin position="25"/>
        <end position="348"/>
    </location>
</feature>
<dbReference type="PANTHER" id="PTHR47235:SF1">
    <property type="entry name" value="BLR6548 PROTEIN"/>
    <property type="match status" value="1"/>
</dbReference>
<organism evidence="4 5">
    <name type="scientific">Marinomonas primoryensis</name>
    <dbReference type="NCBI Taxonomy" id="178399"/>
    <lineage>
        <taxon>Bacteria</taxon>
        <taxon>Pseudomonadati</taxon>
        <taxon>Pseudomonadota</taxon>
        <taxon>Gammaproteobacteria</taxon>
        <taxon>Oceanospirillales</taxon>
        <taxon>Oceanospirillaceae</taxon>
        <taxon>Marinomonas</taxon>
    </lineage>
</organism>
<dbReference type="InterPro" id="IPR028082">
    <property type="entry name" value="Peripla_BP_I"/>
</dbReference>
<dbReference type="Pfam" id="PF13458">
    <property type="entry name" value="Peripla_BP_6"/>
    <property type="match status" value="1"/>
</dbReference>
<dbReference type="AlphaFoldDB" id="A0A859CX56"/>
<dbReference type="RefSeq" id="WP_176334131.1">
    <property type="nucleotide sequence ID" value="NZ_BAAAEF010000015.1"/>
</dbReference>
<evidence type="ECO:0000313" key="5">
    <source>
        <dbReference type="Proteomes" id="UP000509371"/>
    </source>
</evidence>
<evidence type="ECO:0000256" key="1">
    <source>
        <dbReference type="ARBA" id="ARBA00010062"/>
    </source>
</evidence>
<dbReference type="Gene3D" id="3.40.50.2300">
    <property type="match status" value="2"/>
</dbReference>
<comment type="similarity">
    <text evidence="1">Belongs to the leucine-binding protein family.</text>
</comment>
<accession>A0A859CX56</accession>
<sequence>MIRRLTLYITLFFSCLIGQAYADELRFGFTGPLTGQNAFLGNEAVRGIRLGFERINNRGELNYRVSLFPLDDQYEPSKTVPQVERLIENVGVKALIGSIGTPTNLATLDTLAKYGIPLITPLSGAKSLRAERAAPFIFNVRASYTDEVYFLINTLTKIYNIRPDEIAIFAQKDSYGDAGLSSAMQALSQAGLKDPTSVLQIRHPRNNTEVDHVVADILGVFPIPKAIIMVSTYETTSNIIERLAQFDIHPLYATLSLSGLEAISLRTKNTSCNIIISKTVPPLTQSDSPLVKQFIEDMAKSGDTLPPTTIQFESYINALVVEQALLPLKGMPTSQAIETSLKQLAEDNKYNQSESILQFFNQNKQRLWIQLIGNGFSKDMGAEHSMTPSHSNRDLTD</sequence>
<proteinExistence type="inferred from homology"/>
<keyword evidence="2" id="KW-0732">Signal</keyword>
<dbReference type="CDD" id="cd19978">
    <property type="entry name" value="PBP1_ABC_ligand_binding-like"/>
    <property type="match status" value="1"/>
</dbReference>
<evidence type="ECO:0000259" key="3">
    <source>
        <dbReference type="Pfam" id="PF13458"/>
    </source>
</evidence>
<dbReference type="EMBL" id="CP054301">
    <property type="protein sequence ID" value="QKK78979.1"/>
    <property type="molecule type" value="Genomic_DNA"/>
</dbReference>
<reference evidence="4 5" key="1">
    <citation type="submission" date="2020-06" db="EMBL/GenBank/DDBJ databases">
        <authorList>
            <person name="Voronona O.L."/>
            <person name="Aksenova E.I."/>
            <person name="Kunda M.S."/>
            <person name="Semenov A.N."/>
            <person name="Ryzhova N."/>
        </authorList>
    </citation>
    <scope>NUCLEOTIDE SEQUENCE [LARGE SCALE GENOMIC DNA]</scope>
    <source>
        <strain evidence="4 5">MPKMM3633</strain>
    </source>
</reference>
<dbReference type="PANTHER" id="PTHR47235">
    <property type="entry name" value="BLR6548 PROTEIN"/>
    <property type="match status" value="1"/>
</dbReference>
<evidence type="ECO:0000313" key="4">
    <source>
        <dbReference type="EMBL" id="QKK78979.1"/>
    </source>
</evidence>
<name>A0A859CX56_9GAMM</name>
<dbReference type="KEGG" id="mpri:MP3633_0241"/>
<gene>
    <name evidence="4" type="ORF">MP3633_0241</name>
</gene>
<protein>
    <submittedName>
        <fullName evidence="4">ABC transporter substrate-binding protein</fullName>
    </submittedName>
</protein>